<protein>
    <submittedName>
        <fullName evidence="1">22817_t:CDS:1</fullName>
    </submittedName>
</protein>
<keyword evidence="2" id="KW-1185">Reference proteome</keyword>
<comment type="caution">
    <text evidence="1">The sequence shown here is derived from an EMBL/GenBank/DDBJ whole genome shotgun (WGS) entry which is preliminary data.</text>
</comment>
<sequence length="445" mass="51095">MRDAYEEESNIAIQQNHSSLELQMIFDNNLRLDQCCYNIPRVNEVAAVLLGLEDKNFPSHCLAICPYSDQLTTIPVINKHCDPMSYLLLFPRGDIGWHSQMPNSQRNAINSILHAKSLFQQYLVDVRLSDYLTTATEERGVVPGCAIVLNNGMQVLDLDKISAYINTCYISAPEAFWRLSEYKMQEKSHTIIRLPIYLLQKHNVYFTAENKLEILRNALNQTTMLTAWFDLNKEDSNAKMISYHDILLRMYSVFPSDIKCFWLRLLLLHTPGALGFKDLKTVNDIDKTLSQFYKSLEKDFLIPYPTTINVPNNENLINTDQEKINVKRMYFMLNNEQKCIVDKIMATVNRHNNNKCIFVDELGGTGKTFLTLSTTNDEIEIPVQCISVGDLVADVFNDVLKNNDEKILLSTVILCPKNQMTLDVKLLSGQNRTKNIVYQEVLDLQ</sequence>
<dbReference type="PANTHER" id="PTHR45786:SF74">
    <property type="entry name" value="ATP-DEPENDENT DNA HELICASE"/>
    <property type="match status" value="1"/>
</dbReference>
<name>A0A9N9N5A1_9GLOM</name>
<dbReference type="PANTHER" id="PTHR45786">
    <property type="entry name" value="DNA BINDING PROTEIN-LIKE"/>
    <property type="match status" value="1"/>
</dbReference>
<gene>
    <name evidence="1" type="ORF">CPELLU_LOCUS11862</name>
</gene>
<evidence type="ECO:0000313" key="2">
    <source>
        <dbReference type="Proteomes" id="UP000789759"/>
    </source>
</evidence>
<reference evidence="1" key="1">
    <citation type="submission" date="2021-06" db="EMBL/GenBank/DDBJ databases">
        <authorList>
            <person name="Kallberg Y."/>
            <person name="Tangrot J."/>
            <person name="Rosling A."/>
        </authorList>
    </citation>
    <scope>NUCLEOTIDE SEQUENCE</scope>
    <source>
        <strain evidence="1">FL966</strain>
    </source>
</reference>
<dbReference type="OrthoDB" id="2276331at2759"/>
<dbReference type="Proteomes" id="UP000789759">
    <property type="component" value="Unassembled WGS sequence"/>
</dbReference>
<proteinExistence type="predicted"/>
<organism evidence="1 2">
    <name type="scientific">Cetraspora pellucida</name>
    <dbReference type="NCBI Taxonomy" id="1433469"/>
    <lineage>
        <taxon>Eukaryota</taxon>
        <taxon>Fungi</taxon>
        <taxon>Fungi incertae sedis</taxon>
        <taxon>Mucoromycota</taxon>
        <taxon>Glomeromycotina</taxon>
        <taxon>Glomeromycetes</taxon>
        <taxon>Diversisporales</taxon>
        <taxon>Gigasporaceae</taxon>
        <taxon>Cetraspora</taxon>
    </lineage>
</organism>
<accession>A0A9N9N5A1</accession>
<evidence type="ECO:0000313" key="1">
    <source>
        <dbReference type="EMBL" id="CAG8701673.1"/>
    </source>
</evidence>
<dbReference type="AlphaFoldDB" id="A0A9N9N5A1"/>
<dbReference type="EMBL" id="CAJVQA010010854">
    <property type="protein sequence ID" value="CAG8701673.1"/>
    <property type="molecule type" value="Genomic_DNA"/>
</dbReference>